<comment type="caution">
    <text evidence="1">The sequence shown here is derived from an EMBL/GenBank/DDBJ whole genome shotgun (WGS) entry which is preliminary data.</text>
</comment>
<organism evidence="1 2">
    <name type="scientific">Cylicocyclus nassatus</name>
    <name type="common">Nematode worm</name>
    <dbReference type="NCBI Taxonomy" id="53992"/>
    <lineage>
        <taxon>Eukaryota</taxon>
        <taxon>Metazoa</taxon>
        <taxon>Ecdysozoa</taxon>
        <taxon>Nematoda</taxon>
        <taxon>Chromadorea</taxon>
        <taxon>Rhabditida</taxon>
        <taxon>Rhabditina</taxon>
        <taxon>Rhabditomorpha</taxon>
        <taxon>Strongyloidea</taxon>
        <taxon>Strongylidae</taxon>
        <taxon>Cylicocyclus</taxon>
    </lineage>
</organism>
<name>A0AA36M4S8_CYLNA</name>
<dbReference type="AlphaFoldDB" id="A0AA36M4S8"/>
<gene>
    <name evidence="1" type="ORF">CYNAS_LOCUS10877</name>
</gene>
<evidence type="ECO:0000313" key="1">
    <source>
        <dbReference type="EMBL" id="CAJ0598894.1"/>
    </source>
</evidence>
<sequence length="212" mass="24292">MCMRGRCLARRRLTTQSKAPSTESMFDPNLVFLSYRDPNYVVSNNSPRLNRSPLTEEEMKASPFGKYLKLRSRSVDSSIRNGGSTSQFLHPPKEDYLYGNAKLLPKWTNKVSPMSVNDKRNFQPSKNSASLKQLPEAVNNEQKNTTNGVNKSREKLENWRRVSMSANEKQQENFFSDKRRSISTSNGSINCTNLISDGNEEEDERELIIIKF</sequence>
<reference evidence="1" key="1">
    <citation type="submission" date="2023-07" db="EMBL/GenBank/DDBJ databases">
        <authorList>
            <consortium name="CYATHOMIX"/>
        </authorList>
    </citation>
    <scope>NUCLEOTIDE SEQUENCE</scope>
    <source>
        <strain evidence="1">N/A</strain>
    </source>
</reference>
<dbReference type="EMBL" id="CATQJL010000223">
    <property type="protein sequence ID" value="CAJ0598894.1"/>
    <property type="molecule type" value="Genomic_DNA"/>
</dbReference>
<evidence type="ECO:0000313" key="2">
    <source>
        <dbReference type="Proteomes" id="UP001176961"/>
    </source>
</evidence>
<proteinExistence type="predicted"/>
<dbReference type="Proteomes" id="UP001176961">
    <property type="component" value="Unassembled WGS sequence"/>
</dbReference>
<protein>
    <submittedName>
        <fullName evidence="1">Uncharacterized protein</fullName>
    </submittedName>
</protein>
<accession>A0AA36M4S8</accession>
<keyword evidence="2" id="KW-1185">Reference proteome</keyword>